<dbReference type="SUPFAM" id="SSF88946">
    <property type="entry name" value="Sigma2 domain of RNA polymerase sigma factors"/>
    <property type="match status" value="1"/>
</dbReference>
<feature type="non-terminal residue" evidence="1">
    <location>
        <position position="127"/>
    </location>
</feature>
<dbReference type="AlphaFoldDB" id="X0YWF5"/>
<dbReference type="GO" id="GO:0003700">
    <property type="term" value="F:DNA-binding transcription factor activity"/>
    <property type="evidence" value="ECO:0007669"/>
    <property type="project" value="InterPro"/>
</dbReference>
<dbReference type="GO" id="GO:0006352">
    <property type="term" value="P:DNA-templated transcription initiation"/>
    <property type="evidence" value="ECO:0007669"/>
    <property type="project" value="InterPro"/>
</dbReference>
<dbReference type="InterPro" id="IPR013325">
    <property type="entry name" value="RNA_pol_sigma_r2"/>
</dbReference>
<protein>
    <recommendedName>
        <fullName evidence="2">RNA polymerase sigma-70 region 2 domain-containing protein</fullName>
    </recommendedName>
</protein>
<gene>
    <name evidence="1" type="ORF">S01H1_75668</name>
</gene>
<evidence type="ECO:0008006" key="2">
    <source>
        <dbReference type="Google" id="ProtNLM"/>
    </source>
</evidence>
<organism evidence="1">
    <name type="scientific">marine sediment metagenome</name>
    <dbReference type="NCBI Taxonomy" id="412755"/>
    <lineage>
        <taxon>unclassified sequences</taxon>
        <taxon>metagenomes</taxon>
        <taxon>ecological metagenomes</taxon>
    </lineage>
</organism>
<reference evidence="1" key="1">
    <citation type="journal article" date="2014" name="Front. Microbiol.">
        <title>High frequency of phylogenetically diverse reductive dehalogenase-homologous genes in deep subseafloor sedimentary metagenomes.</title>
        <authorList>
            <person name="Kawai M."/>
            <person name="Futagami T."/>
            <person name="Toyoda A."/>
            <person name="Takaki Y."/>
            <person name="Nishi S."/>
            <person name="Hori S."/>
            <person name="Arai W."/>
            <person name="Tsubouchi T."/>
            <person name="Morono Y."/>
            <person name="Uchiyama I."/>
            <person name="Ito T."/>
            <person name="Fujiyama A."/>
            <person name="Inagaki F."/>
            <person name="Takami H."/>
        </authorList>
    </citation>
    <scope>NUCLEOTIDE SEQUENCE</scope>
    <source>
        <strain evidence="1">Expedition CK06-06</strain>
    </source>
</reference>
<sequence>MLDLGLSYLGLFPKEVITLVKCEVKKFKKIYPCLKRVGFEDLVQECMIHLWNKTKGDLKKYEYIKAYVRKVVVNFLNDFNKKLKADRRKINNKVISLDREKISDEGEVSLYEVVSSEDVLYPVKNKG</sequence>
<accession>X0YWF5</accession>
<name>X0YWF5_9ZZZZ</name>
<proteinExistence type="predicted"/>
<comment type="caution">
    <text evidence="1">The sequence shown here is derived from an EMBL/GenBank/DDBJ whole genome shotgun (WGS) entry which is preliminary data.</text>
</comment>
<evidence type="ECO:0000313" key="1">
    <source>
        <dbReference type="EMBL" id="GAG50927.1"/>
    </source>
</evidence>
<dbReference type="EMBL" id="BARS01050722">
    <property type="protein sequence ID" value="GAG50927.1"/>
    <property type="molecule type" value="Genomic_DNA"/>
</dbReference>